<dbReference type="AlphaFoldDB" id="A0A6G9YT40"/>
<evidence type="ECO:0000313" key="1">
    <source>
        <dbReference type="EMBL" id="QIS16176.1"/>
    </source>
</evidence>
<dbReference type="Pfam" id="PF14063">
    <property type="entry name" value="DUF4254"/>
    <property type="match status" value="1"/>
</dbReference>
<protein>
    <submittedName>
        <fullName evidence="1">DUF4254 domain-containing protein</fullName>
    </submittedName>
</protein>
<dbReference type="Proteomes" id="UP000503540">
    <property type="component" value="Chromosome"/>
</dbReference>
<reference evidence="1 2" key="1">
    <citation type="journal article" date="2019" name="ACS Chem. Biol.">
        <title>Identification and Mobilization of a Cryptic Antibiotic Biosynthesis Gene Locus from a Human-Pathogenic Nocardia Isolate.</title>
        <authorList>
            <person name="Herisse M."/>
            <person name="Ishida K."/>
            <person name="Porter J.L."/>
            <person name="Howden B."/>
            <person name="Hertweck C."/>
            <person name="Stinear T.P."/>
            <person name="Pidot S.J."/>
        </authorList>
    </citation>
    <scope>NUCLEOTIDE SEQUENCE [LARGE SCALE GENOMIC DNA]</scope>
    <source>
        <strain evidence="1 2">AUSMDU00012717</strain>
    </source>
</reference>
<proteinExistence type="predicted"/>
<accession>A0A6G9YT40</accession>
<name>A0A6G9YT40_9NOCA</name>
<dbReference type="KEGG" id="nah:F5544_41830"/>
<sequence length="179" mass="19898">MAGEANRHRPTWAIDMPRPQTEMLVQQGNSLQGVIPMEPLPAKEQLLAACRSAPVNGHPVLESAYFLAGLHRRRMEARPGAAAAIDEHRARLVHAIDRWVASELPLPYGGAHMHTESVGAVVDRLAQYSVTAHRIIEEAPEWVIHAAWERLAELALGYEDLAYEVSAGLRRLPSHDHYD</sequence>
<gene>
    <name evidence="1" type="ORF">F5544_41830</name>
</gene>
<evidence type="ECO:0000313" key="2">
    <source>
        <dbReference type="Proteomes" id="UP000503540"/>
    </source>
</evidence>
<organism evidence="1 2">
    <name type="scientific">Nocardia arthritidis</name>
    <dbReference type="NCBI Taxonomy" id="228602"/>
    <lineage>
        <taxon>Bacteria</taxon>
        <taxon>Bacillati</taxon>
        <taxon>Actinomycetota</taxon>
        <taxon>Actinomycetes</taxon>
        <taxon>Mycobacteriales</taxon>
        <taxon>Nocardiaceae</taxon>
        <taxon>Nocardia</taxon>
    </lineage>
</organism>
<keyword evidence="2" id="KW-1185">Reference proteome</keyword>
<dbReference type="InterPro" id="IPR025350">
    <property type="entry name" value="DUF4254"/>
</dbReference>
<dbReference type="EMBL" id="CP046172">
    <property type="protein sequence ID" value="QIS16176.1"/>
    <property type="molecule type" value="Genomic_DNA"/>
</dbReference>